<name>A0A4S8LDT4_DENBC</name>
<evidence type="ECO:0000313" key="3">
    <source>
        <dbReference type="EMBL" id="THU86921.1"/>
    </source>
</evidence>
<evidence type="ECO:0000256" key="1">
    <source>
        <dbReference type="SAM" id="Phobius"/>
    </source>
</evidence>
<accession>A0A4S8LDT4</accession>
<dbReference type="OrthoDB" id="3265515at2759"/>
<sequence>MVDQISEDTRMGKLFEMRWVPGHKGLQGNELVDEGPKKAAERKQGGALEIPKELEEIVRGGNLSALRPRVNTDQRFFKGNEYAFNCTDNPRNPVLLRFLVLLTMTNQGMSVQSGQGESSGSNGLKIAEVGEIQDDSERISLTSSSMAAIVGINLRPECLPSMTNGLTTNAATTNGLATNTTTTDAATTNELTTNAATTNAATTNAATTNAATTNTATTNAVTPRSIPTIDSRVSVVHGDIRDVENGVTNSRNTILLVPSPRFVYPPPMNVLLSNQLDGGPASWAKYLCRVLALVLLIMLVMVILGTLYRFGTLFYPK</sequence>
<reference evidence="3 4" key="1">
    <citation type="journal article" date="2019" name="Nat. Ecol. Evol.">
        <title>Megaphylogeny resolves global patterns of mushroom evolution.</title>
        <authorList>
            <person name="Varga T."/>
            <person name="Krizsan K."/>
            <person name="Foldi C."/>
            <person name="Dima B."/>
            <person name="Sanchez-Garcia M."/>
            <person name="Sanchez-Ramirez S."/>
            <person name="Szollosi G.J."/>
            <person name="Szarkandi J.G."/>
            <person name="Papp V."/>
            <person name="Albert L."/>
            <person name="Andreopoulos W."/>
            <person name="Angelini C."/>
            <person name="Antonin V."/>
            <person name="Barry K.W."/>
            <person name="Bougher N.L."/>
            <person name="Buchanan P."/>
            <person name="Buyck B."/>
            <person name="Bense V."/>
            <person name="Catcheside P."/>
            <person name="Chovatia M."/>
            <person name="Cooper J."/>
            <person name="Damon W."/>
            <person name="Desjardin D."/>
            <person name="Finy P."/>
            <person name="Geml J."/>
            <person name="Haridas S."/>
            <person name="Hughes K."/>
            <person name="Justo A."/>
            <person name="Karasinski D."/>
            <person name="Kautmanova I."/>
            <person name="Kiss B."/>
            <person name="Kocsube S."/>
            <person name="Kotiranta H."/>
            <person name="LaButti K.M."/>
            <person name="Lechner B.E."/>
            <person name="Liimatainen K."/>
            <person name="Lipzen A."/>
            <person name="Lukacs Z."/>
            <person name="Mihaltcheva S."/>
            <person name="Morgado L.N."/>
            <person name="Niskanen T."/>
            <person name="Noordeloos M.E."/>
            <person name="Ohm R.A."/>
            <person name="Ortiz-Santana B."/>
            <person name="Ovrebo C."/>
            <person name="Racz N."/>
            <person name="Riley R."/>
            <person name="Savchenko A."/>
            <person name="Shiryaev A."/>
            <person name="Soop K."/>
            <person name="Spirin V."/>
            <person name="Szebenyi C."/>
            <person name="Tomsovsky M."/>
            <person name="Tulloss R.E."/>
            <person name="Uehling J."/>
            <person name="Grigoriev I.V."/>
            <person name="Vagvolgyi C."/>
            <person name="Papp T."/>
            <person name="Martin F.M."/>
            <person name="Miettinen O."/>
            <person name="Hibbett D.S."/>
            <person name="Nagy L.G."/>
        </authorList>
    </citation>
    <scope>NUCLEOTIDE SEQUENCE [LARGE SCALE GENOMIC DNA]</scope>
    <source>
        <strain evidence="3 4">CBS 962.96</strain>
    </source>
</reference>
<gene>
    <name evidence="3" type="ORF">K435DRAFT_867767</name>
</gene>
<feature type="transmembrane region" description="Helical" evidence="1">
    <location>
        <begin position="290"/>
        <end position="310"/>
    </location>
</feature>
<evidence type="ECO:0000313" key="4">
    <source>
        <dbReference type="Proteomes" id="UP000297245"/>
    </source>
</evidence>
<dbReference type="Proteomes" id="UP000297245">
    <property type="component" value="Unassembled WGS sequence"/>
</dbReference>
<dbReference type="GO" id="GO:0004523">
    <property type="term" value="F:RNA-DNA hybrid ribonuclease activity"/>
    <property type="evidence" value="ECO:0007669"/>
    <property type="project" value="InterPro"/>
</dbReference>
<keyword evidence="4" id="KW-1185">Reference proteome</keyword>
<dbReference type="InterPro" id="IPR002156">
    <property type="entry name" value="RNaseH_domain"/>
</dbReference>
<evidence type="ECO:0000259" key="2">
    <source>
        <dbReference type="PROSITE" id="PS50879"/>
    </source>
</evidence>
<dbReference type="EMBL" id="ML179472">
    <property type="protein sequence ID" value="THU86921.1"/>
    <property type="molecule type" value="Genomic_DNA"/>
</dbReference>
<feature type="domain" description="RNase H type-1" evidence="2">
    <location>
        <begin position="1"/>
        <end position="41"/>
    </location>
</feature>
<protein>
    <recommendedName>
        <fullName evidence="2">RNase H type-1 domain-containing protein</fullName>
    </recommendedName>
</protein>
<organism evidence="3 4">
    <name type="scientific">Dendrothele bispora (strain CBS 962.96)</name>
    <dbReference type="NCBI Taxonomy" id="1314807"/>
    <lineage>
        <taxon>Eukaryota</taxon>
        <taxon>Fungi</taxon>
        <taxon>Dikarya</taxon>
        <taxon>Basidiomycota</taxon>
        <taxon>Agaricomycotina</taxon>
        <taxon>Agaricomycetes</taxon>
        <taxon>Agaricomycetidae</taxon>
        <taxon>Agaricales</taxon>
        <taxon>Agaricales incertae sedis</taxon>
        <taxon>Dendrothele</taxon>
    </lineage>
</organism>
<dbReference type="PROSITE" id="PS50879">
    <property type="entry name" value="RNASE_H_1"/>
    <property type="match status" value="1"/>
</dbReference>
<proteinExistence type="predicted"/>
<keyword evidence="1" id="KW-0812">Transmembrane</keyword>
<keyword evidence="1" id="KW-1133">Transmembrane helix</keyword>
<keyword evidence="1" id="KW-0472">Membrane</keyword>
<dbReference type="GO" id="GO:0003676">
    <property type="term" value="F:nucleic acid binding"/>
    <property type="evidence" value="ECO:0007669"/>
    <property type="project" value="InterPro"/>
</dbReference>
<dbReference type="AlphaFoldDB" id="A0A4S8LDT4"/>